<evidence type="ECO:0000256" key="1">
    <source>
        <dbReference type="SAM" id="MobiDB-lite"/>
    </source>
</evidence>
<dbReference type="AlphaFoldDB" id="A0A160LK29"/>
<dbReference type="PATRIC" id="fig|1430.6.peg.2080"/>
<name>A0A160LK29_BACTI</name>
<feature type="region of interest" description="Disordered" evidence="1">
    <location>
        <begin position="37"/>
        <end position="56"/>
    </location>
</feature>
<feature type="compositionally biased region" description="Basic and acidic residues" evidence="1">
    <location>
        <begin position="37"/>
        <end position="48"/>
    </location>
</feature>
<evidence type="ECO:0000313" key="2">
    <source>
        <dbReference type="EMBL" id="AND28557.1"/>
    </source>
</evidence>
<organism evidence="2">
    <name type="scientific">Bacillus thuringiensis subsp. israelensis</name>
    <dbReference type="NCBI Taxonomy" id="1430"/>
    <lineage>
        <taxon>Bacteria</taxon>
        <taxon>Bacillati</taxon>
        <taxon>Bacillota</taxon>
        <taxon>Bacilli</taxon>
        <taxon>Bacillales</taxon>
        <taxon>Bacillaceae</taxon>
        <taxon>Bacillus</taxon>
        <taxon>Bacillus cereus group</taxon>
    </lineage>
</organism>
<protein>
    <submittedName>
        <fullName evidence="2">Uncharacterized protein</fullName>
    </submittedName>
</protein>
<keyword evidence="2" id="KW-0614">Plasmid</keyword>
<sequence>MHKCNEETHNKCENSALCHLCDGVRLYKNSKEERERKLEAREANKQAERNAAFRTYKSEKKEGMAFEKDVTKKWNDAFNKVNKQTDLFKQGTKKTKIQKPRIQVNEPVKEEPPKPIEKPVPSIILSSMGATPTMKNKPIVDARRQANSGALWYAKGDIKTQDYLMECKERGTINARGEKSISIPKDWLLKQELEAFQENRPYWVIPFRYKNDDSIYLVKSFDQEIEMYQQMRILREENEKLKRQIEKNT</sequence>
<geneLocation type="plasmid" evidence="2">
    <name>pAM65-52-3-235K</name>
</geneLocation>
<dbReference type="RefSeq" id="WP_000548555.1">
    <property type="nucleotide sequence ID" value="NZ_CP013278.1"/>
</dbReference>
<accession>A0A160LK29</accession>
<proteinExistence type="predicted"/>
<dbReference type="EMBL" id="CP013278">
    <property type="protein sequence ID" value="AND28557.1"/>
    <property type="molecule type" value="Genomic_DNA"/>
</dbReference>
<reference evidence="2" key="1">
    <citation type="journal article" date="2017" name="Res. Microbiol.">
        <title>Comparative genomics of extrachromosomal elements in Bacillus thuringiensis subsp. israelensis.</title>
        <authorList>
            <person name="Bolotin A."/>
            <person name="Gillis A."/>
            <person name="Sanchis V."/>
            <person name="Nielsen-LeRoux C."/>
            <person name="Mahillon J."/>
            <person name="Lereclus D."/>
            <person name="Sorokin A."/>
        </authorList>
    </citation>
    <scope>NUCLEOTIDE SEQUENCE</scope>
    <source>
        <strain evidence="2">AM65-52</strain>
        <plasmid evidence="2">pAM65-52-3-235K</plasmid>
    </source>
</reference>
<gene>
    <name evidence="2" type="ORF">ATN07_33135</name>
</gene>